<feature type="binding site" evidence="9">
    <location>
        <position position="63"/>
    </location>
    <ligand>
        <name>substrate</name>
    </ligand>
</feature>
<evidence type="ECO:0000256" key="5">
    <source>
        <dbReference type="ARBA" id="ARBA00022741"/>
    </source>
</evidence>
<dbReference type="InterPro" id="IPR036393">
    <property type="entry name" value="AceGlu_kinase-like_sf"/>
</dbReference>
<dbReference type="PIRSF" id="PIRSF000728">
    <property type="entry name" value="NAGK"/>
    <property type="match status" value="1"/>
</dbReference>
<keyword evidence="4 9" id="KW-0808">Transferase</keyword>
<name>A0ABW5THM0_9ENTE</name>
<keyword evidence="3 9" id="KW-0028">Amino-acid biosynthesis</keyword>
<keyword evidence="5 9" id="KW-0547">Nucleotide-binding</keyword>
<feature type="domain" description="Aspartate/glutamate/uridylate kinase" evidence="10">
    <location>
        <begin position="3"/>
        <end position="233"/>
    </location>
</feature>
<comment type="catalytic activity">
    <reaction evidence="8 9">
        <text>N-acetyl-L-glutamate + ATP = N-acetyl-L-glutamyl 5-phosphate + ADP</text>
        <dbReference type="Rhea" id="RHEA:14629"/>
        <dbReference type="ChEBI" id="CHEBI:30616"/>
        <dbReference type="ChEBI" id="CHEBI:44337"/>
        <dbReference type="ChEBI" id="CHEBI:57936"/>
        <dbReference type="ChEBI" id="CHEBI:456216"/>
        <dbReference type="EC" id="2.7.2.8"/>
    </reaction>
</comment>
<feature type="binding site" evidence="9">
    <location>
        <position position="155"/>
    </location>
    <ligand>
        <name>substrate</name>
    </ligand>
</feature>
<dbReference type="GO" id="GO:0003991">
    <property type="term" value="F:acetylglutamate kinase activity"/>
    <property type="evidence" value="ECO:0007669"/>
    <property type="project" value="UniProtKB-EC"/>
</dbReference>
<keyword evidence="6 9" id="KW-0418">Kinase</keyword>
<proteinExistence type="inferred from homology"/>
<evidence type="ECO:0000256" key="2">
    <source>
        <dbReference type="ARBA" id="ARBA00022571"/>
    </source>
</evidence>
<dbReference type="InterPro" id="IPR001048">
    <property type="entry name" value="Asp/Glu/Uridylate_kinase"/>
</dbReference>
<keyword evidence="7 9" id="KW-0067">ATP-binding</keyword>
<dbReference type="HAMAP" id="MF_00082">
    <property type="entry name" value="ArgB"/>
    <property type="match status" value="1"/>
</dbReference>
<keyword evidence="12" id="KW-1185">Reference proteome</keyword>
<organism evidence="11 12">
    <name type="scientific">Enterococcus camelliae</name>
    <dbReference type="NCBI Taxonomy" id="453959"/>
    <lineage>
        <taxon>Bacteria</taxon>
        <taxon>Bacillati</taxon>
        <taxon>Bacillota</taxon>
        <taxon>Bacilli</taxon>
        <taxon>Lactobacillales</taxon>
        <taxon>Enterococcaceae</taxon>
        <taxon>Enterococcus</taxon>
    </lineage>
</organism>
<feature type="site" description="Transition state stabilizer" evidence="9">
    <location>
        <position position="8"/>
    </location>
</feature>
<evidence type="ECO:0000256" key="8">
    <source>
        <dbReference type="ARBA" id="ARBA00048141"/>
    </source>
</evidence>
<dbReference type="Proteomes" id="UP001597427">
    <property type="component" value="Unassembled WGS sequence"/>
</dbReference>
<comment type="function">
    <text evidence="9">Catalyzes the ATP-dependent phosphorylation of N-acetyl-L-glutamate.</text>
</comment>
<keyword evidence="2 9" id="KW-0055">Arginine biosynthesis</keyword>
<comment type="subcellular location">
    <subcellularLocation>
        <location evidence="9">Cytoplasm</location>
    </subcellularLocation>
</comment>
<dbReference type="PANTHER" id="PTHR23342:SF0">
    <property type="entry name" value="N-ACETYLGLUTAMATE SYNTHASE, MITOCHONDRIAL"/>
    <property type="match status" value="1"/>
</dbReference>
<evidence type="ECO:0000259" key="10">
    <source>
        <dbReference type="Pfam" id="PF00696"/>
    </source>
</evidence>
<reference evidence="12" key="1">
    <citation type="journal article" date="2019" name="Int. J. Syst. Evol. Microbiol.">
        <title>The Global Catalogue of Microorganisms (GCM) 10K type strain sequencing project: providing services to taxonomists for standard genome sequencing and annotation.</title>
        <authorList>
            <consortium name="The Broad Institute Genomics Platform"/>
            <consortium name="The Broad Institute Genome Sequencing Center for Infectious Disease"/>
            <person name="Wu L."/>
            <person name="Ma J."/>
        </authorList>
    </citation>
    <scope>NUCLEOTIDE SEQUENCE [LARGE SCALE GENOMIC DNA]</scope>
    <source>
        <strain evidence="12">TISTR 932</strain>
    </source>
</reference>
<evidence type="ECO:0000313" key="12">
    <source>
        <dbReference type="Proteomes" id="UP001597427"/>
    </source>
</evidence>
<dbReference type="EC" id="2.7.2.8" evidence="9"/>
<comment type="pathway">
    <text evidence="1 9">Amino-acid biosynthesis; L-arginine biosynthesis; N(2)-acetyl-L-ornithine from L-glutamate: step 2/4.</text>
</comment>
<evidence type="ECO:0000256" key="3">
    <source>
        <dbReference type="ARBA" id="ARBA00022605"/>
    </source>
</evidence>
<gene>
    <name evidence="9 11" type="primary">argB</name>
    <name evidence="11" type="ORF">ACFSR0_00990</name>
</gene>
<evidence type="ECO:0000256" key="7">
    <source>
        <dbReference type="ARBA" id="ARBA00022840"/>
    </source>
</evidence>
<dbReference type="Pfam" id="PF00696">
    <property type="entry name" value="AA_kinase"/>
    <property type="match status" value="1"/>
</dbReference>
<feature type="binding site" evidence="9">
    <location>
        <begin position="41"/>
        <end position="42"/>
    </location>
    <ligand>
        <name>substrate</name>
    </ligand>
</feature>
<keyword evidence="9" id="KW-0963">Cytoplasm</keyword>
<comment type="caution">
    <text evidence="11">The sequence shown here is derived from an EMBL/GenBank/DDBJ whole genome shotgun (WGS) entry which is preliminary data.</text>
</comment>
<dbReference type="SUPFAM" id="SSF53633">
    <property type="entry name" value="Carbamate kinase-like"/>
    <property type="match status" value="1"/>
</dbReference>
<dbReference type="PANTHER" id="PTHR23342">
    <property type="entry name" value="N-ACETYLGLUTAMATE SYNTHASE"/>
    <property type="match status" value="1"/>
</dbReference>
<accession>A0ABW5THM0</accession>
<evidence type="ECO:0000256" key="6">
    <source>
        <dbReference type="ARBA" id="ARBA00022777"/>
    </source>
</evidence>
<dbReference type="InterPro" id="IPR004662">
    <property type="entry name" value="AcgluKinase_fam"/>
</dbReference>
<dbReference type="InterPro" id="IPR037528">
    <property type="entry name" value="ArgB"/>
</dbReference>
<dbReference type="RefSeq" id="WP_379979005.1">
    <property type="nucleotide sequence ID" value="NZ_JBHUMO010000004.1"/>
</dbReference>
<comment type="similarity">
    <text evidence="9">Belongs to the acetylglutamate kinase family. ArgB subfamily.</text>
</comment>
<evidence type="ECO:0000256" key="9">
    <source>
        <dbReference type="HAMAP-Rule" id="MF_00082"/>
    </source>
</evidence>
<sequence length="257" mass="28037">MENLIVIKIGGNAMNELTEAFYTQVMNWRMMGKKVLIVHGGGNKITEFSRKLHLPVRKDNGIRVTDFATLELTRMVLLGFAQPQILQHLADHDLSAIGLHAAINHLITGTCVNRERYGFVGEITQVNEEVFASILETDIGVLAPLAIDEEGSWLNINGDTAAASIASLLQAEALYLITDVPGVLNEGKVLPQLDANQASLLQQQNIITAGMQPKLRAAFHALQNGVEKIMITNTLSQAGTAILKEGAHQYDYTISNL</sequence>
<dbReference type="PRINTS" id="PR00474">
    <property type="entry name" value="GLU5KINASE"/>
</dbReference>
<dbReference type="InterPro" id="IPR001057">
    <property type="entry name" value="Glu/AcGlu_kinase"/>
</dbReference>
<evidence type="ECO:0000256" key="4">
    <source>
        <dbReference type="ARBA" id="ARBA00022679"/>
    </source>
</evidence>
<dbReference type="CDD" id="cd04238">
    <property type="entry name" value="AAK_NAGK-like"/>
    <property type="match status" value="1"/>
</dbReference>
<evidence type="ECO:0000313" key="11">
    <source>
        <dbReference type="EMBL" id="MFD2728015.1"/>
    </source>
</evidence>
<dbReference type="EMBL" id="JBHUMO010000004">
    <property type="protein sequence ID" value="MFD2728015.1"/>
    <property type="molecule type" value="Genomic_DNA"/>
</dbReference>
<dbReference type="Gene3D" id="3.40.1160.10">
    <property type="entry name" value="Acetylglutamate kinase-like"/>
    <property type="match status" value="1"/>
</dbReference>
<evidence type="ECO:0000256" key="1">
    <source>
        <dbReference type="ARBA" id="ARBA00004828"/>
    </source>
</evidence>
<feature type="site" description="Transition state stabilizer" evidence="9">
    <location>
        <position position="214"/>
    </location>
</feature>
<protein>
    <recommendedName>
        <fullName evidence="9">Acetylglutamate kinase</fullName>
        <ecNumber evidence="9">2.7.2.8</ecNumber>
    </recommendedName>
    <alternativeName>
        <fullName evidence="9">N-acetyl-L-glutamate 5-phosphotransferase</fullName>
    </alternativeName>
    <alternativeName>
        <fullName evidence="9">NAG kinase</fullName>
        <shortName evidence="9">NAGK</shortName>
    </alternativeName>
</protein>
<dbReference type="NCBIfam" id="TIGR00761">
    <property type="entry name" value="argB"/>
    <property type="match status" value="1"/>
</dbReference>